<dbReference type="PANTHER" id="PTHR47331">
    <property type="entry name" value="PHD-TYPE DOMAIN-CONTAINING PROTEIN"/>
    <property type="match status" value="1"/>
</dbReference>
<dbReference type="GO" id="GO:0071897">
    <property type="term" value="P:DNA biosynthetic process"/>
    <property type="evidence" value="ECO:0007669"/>
    <property type="project" value="UniProtKB-ARBA"/>
</dbReference>
<dbReference type="Pfam" id="PF05380">
    <property type="entry name" value="Peptidase_A17"/>
    <property type="match status" value="1"/>
</dbReference>
<comment type="caution">
    <text evidence="1">The sequence shown here is derived from an EMBL/GenBank/DDBJ whole genome shotgun (WGS) entry which is preliminary data.</text>
</comment>
<proteinExistence type="predicted"/>
<reference evidence="1 2" key="1">
    <citation type="submission" date="2022-12" db="EMBL/GenBank/DDBJ databases">
        <title>Chromosome-level genome assembly of true bugs.</title>
        <authorList>
            <person name="Ma L."/>
            <person name="Li H."/>
        </authorList>
    </citation>
    <scope>NUCLEOTIDE SEQUENCE [LARGE SCALE GENOMIC DNA]</scope>
    <source>
        <strain evidence="1">Lab_2022b</strain>
    </source>
</reference>
<dbReference type="InterPro" id="IPR043502">
    <property type="entry name" value="DNA/RNA_pol_sf"/>
</dbReference>
<dbReference type="Proteomes" id="UP001461498">
    <property type="component" value="Unassembled WGS sequence"/>
</dbReference>
<sequence length="348" mass="40433">MREYEHLGHMREIKGDDLHIKPRYYIPHHPVFKESTTTQIRVVFDASSKPPDGNSLNASLLKGPVIQSDLFSIIVRFRMNKYTLTGDIAKMYRQILIEESHVNFQRIVWRETPDQLAQEYKDSCPLAAHIIENNFYMDDLMTGSDSYDELKTIQEQITNILQSGCFVLRKWCSNSKTLLKQISSDSDDPHHIINLDTCEGVKTLGLIWMPFLDTFEFNIKPIQHSHIISRRTILSELSRIFDPLGFLTPVIIKGKIFIQQLWLNNLGWDDPLTYDLTHKWISFSDHLYLLEEFQIPRRAKYSKSIELHGFCDASENAYAACIYIRSVSEKEIDVHLLCSKARVAPLQK</sequence>
<organism evidence="1 2">
    <name type="scientific">Rhynocoris fuscipes</name>
    <dbReference type="NCBI Taxonomy" id="488301"/>
    <lineage>
        <taxon>Eukaryota</taxon>
        <taxon>Metazoa</taxon>
        <taxon>Ecdysozoa</taxon>
        <taxon>Arthropoda</taxon>
        <taxon>Hexapoda</taxon>
        <taxon>Insecta</taxon>
        <taxon>Pterygota</taxon>
        <taxon>Neoptera</taxon>
        <taxon>Paraneoptera</taxon>
        <taxon>Hemiptera</taxon>
        <taxon>Heteroptera</taxon>
        <taxon>Panheteroptera</taxon>
        <taxon>Cimicomorpha</taxon>
        <taxon>Reduviidae</taxon>
        <taxon>Harpactorinae</taxon>
        <taxon>Harpactorini</taxon>
        <taxon>Rhynocoris</taxon>
    </lineage>
</organism>
<gene>
    <name evidence="1" type="ORF">O3M35_002367</name>
</gene>
<dbReference type="SUPFAM" id="SSF56672">
    <property type="entry name" value="DNA/RNA polymerases"/>
    <property type="match status" value="1"/>
</dbReference>
<dbReference type="EMBL" id="JAPXFL010000011">
    <property type="protein sequence ID" value="KAK9499314.1"/>
    <property type="molecule type" value="Genomic_DNA"/>
</dbReference>
<dbReference type="AlphaFoldDB" id="A0AAW1CSR4"/>
<protein>
    <submittedName>
        <fullName evidence="1">Uncharacterized protein</fullName>
    </submittedName>
</protein>
<name>A0AAW1CSR4_9HEMI</name>
<keyword evidence="2" id="KW-1185">Reference proteome</keyword>
<evidence type="ECO:0000313" key="1">
    <source>
        <dbReference type="EMBL" id="KAK9499314.1"/>
    </source>
</evidence>
<evidence type="ECO:0000313" key="2">
    <source>
        <dbReference type="Proteomes" id="UP001461498"/>
    </source>
</evidence>
<accession>A0AAW1CSR4</accession>
<dbReference type="InterPro" id="IPR008042">
    <property type="entry name" value="Retrotrans_Pao"/>
</dbReference>